<evidence type="ECO:0000313" key="3">
    <source>
        <dbReference type="Proteomes" id="UP000199052"/>
    </source>
</evidence>
<organism evidence="2 3">
    <name type="scientific">Actinopolymorpha cephalotaxi</name>
    <dbReference type="NCBI Taxonomy" id="504797"/>
    <lineage>
        <taxon>Bacteria</taxon>
        <taxon>Bacillati</taxon>
        <taxon>Actinomycetota</taxon>
        <taxon>Actinomycetes</taxon>
        <taxon>Propionibacteriales</taxon>
        <taxon>Actinopolymorphaceae</taxon>
        <taxon>Actinopolymorpha</taxon>
    </lineage>
</organism>
<keyword evidence="4" id="KW-1185">Reference proteome</keyword>
<reference evidence="2 3" key="1">
    <citation type="submission" date="2016-10" db="EMBL/GenBank/DDBJ databases">
        <authorList>
            <person name="de Groot N.N."/>
        </authorList>
    </citation>
    <scope>NUCLEOTIDE SEQUENCE [LARGE SCALE GENOMIC DNA]</scope>
    <source>
        <strain evidence="2 3">CPCC 202808</strain>
    </source>
</reference>
<protein>
    <submittedName>
        <fullName evidence="2">Uncharacterized protein</fullName>
    </submittedName>
</protein>
<evidence type="ECO:0000313" key="2">
    <source>
        <dbReference type="EMBL" id="SFH73454.1"/>
    </source>
</evidence>
<sequence length="36" mass="4038">MIGKVKSLLTPFGDDDTWLDDRHGHRDIGTYGHGLI</sequence>
<proteinExistence type="predicted"/>
<reference evidence="1 4" key="2">
    <citation type="submission" date="2020-07" db="EMBL/GenBank/DDBJ databases">
        <title>Sequencing the genomes of 1000 actinobacteria strains.</title>
        <authorList>
            <person name="Klenk H.-P."/>
        </authorList>
    </citation>
    <scope>NUCLEOTIDE SEQUENCE [LARGE SCALE GENOMIC DNA]</scope>
    <source>
        <strain evidence="1 4">DSM 45117</strain>
    </source>
</reference>
<evidence type="ECO:0000313" key="1">
    <source>
        <dbReference type="EMBL" id="NYH83982.1"/>
    </source>
</evidence>
<evidence type="ECO:0000313" key="4">
    <source>
        <dbReference type="Proteomes" id="UP000533017"/>
    </source>
</evidence>
<accession>A0A1I3CFV2</accession>
<dbReference type="Proteomes" id="UP000533017">
    <property type="component" value="Unassembled WGS sequence"/>
</dbReference>
<dbReference type="EMBL" id="FOOI01000034">
    <property type="protein sequence ID" value="SFH73454.1"/>
    <property type="molecule type" value="Genomic_DNA"/>
</dbReference>
<dbReference type="AlphaFoldDB" id="A0A1I3CFV2"/>
<dbReference type="EMBL" id="JACBZA010000001">
    <property type="protein sequence ID" value="NYH83982.1"/>
    <property type="molecule type" value="Genomic_DNA"/>
</dbReference>
<gene>
    <name evidence="1" type="ORF">FHR37_002833</name>
    <name evidence="2" type="ORF">SAMN05421678_1343</name>
</gene>
<dbReference type="Proteomes" id="UP000199052">
    <property type="component" value="Unassembled WGS sequence"/>
</dbReference>
<name>A0A1I3CFV2_9ACTN</name>